<reference evidence="1 2" key="1">
    <citation type="submission" date="2022-11" db="EMBL/GenBank/DDBJ databases">
        <title>Spartinivicinus poritis sp. nov., isolated from scleractinian coral Porites lutea.</title>
        <authorList>
            <person name="Zhang G."/>
            <person name="Cai L."/>
            <person name="Wei Q."/>
        </authorList>
    </citation>
    <scope>NUCLEOTIDE SEQUENCE [LARGE SCALE GENOMIC DNA]</scope>
    <source>
        <strain evidence="1 2">A2-2</strain>
    </source>
</reference>
<proteinExistence type="predicted"/>
<keyword evidence="2" id="KW-1185">Reference proteome</keyword>
<organism evidence="1 2">
    <name type="scientific">Spartinivicinus poritis</name>
    <dbReference type="NCBI Taxonomy" id="2994640"/>
    <lineage>
        <taxon>Bacteria</taxon>
        <taxon>Pseudomonadati</taxon>
        <taxon>Pseudomonadota</taxon>
        <taxon>Gammaproteobacteria</taxon>
        <taxon>Oceanospirillales</taxon>
        <taxon>Zooshikellaceae</taxon>
        <taxon>Spartinivicinus</taxon>
    </lineage>
</organism>
<evidence type="ECO:0000313" key="2">
    <source>
        <dbReference type="Proteomes" id="UP001528823"/>
    </source>
</evidence>
<protein>
    <submittedName>
        <fullName evidence="1">PIN domain-containing protein</fullName>
    </submittedName>
</protein>
<evidence type="ECO:0000313" key="1">
    <source>
        <dbReference type="EMBL" id="MDE1464372.1"/>
    </source>
</evidence>
<dbReference type="InterPro" id="IPR029060">
    <property type="entry name" value="PIN-like_dom_sf"/>
</dbReference>
<dbReference type="RefSeq" id="WP_274690699.1">
    <property type="nucleotide sequence ID" value="NZ_JAPMOU010000033.1"/>
</dbReference>
<sequence length="164" mass="18678">MKKYTFDTNCFIDAVNSNSHSYQPLQQILEAARNGIIQIVVSLHTLYELEQKKDEAWNLAKTFFVLDHWPIGSWDDQVGNWVQQVGSWNDAKKNDEIQKELEKLAKSGNDIRDRGAYLDALCNKCDGFITSDKQLVGSGPAKRINEHFSMPVMTPESLVQKMSL</sequence>
<gene>
    <name evidence="1" type="ORF">ORQ98_20630</name>
</gene>
<accession>A0ABT5UDH6</accession>
<name>A0ABT5UDH6_9GAMM</name>
<dbReference type="EMBL" id="JAPMOU010000033">
    <property type="protein sequence ID" value="MDE1464372.1"/>
    <property type="molecule type" value="Genomic_DNA"/>
</dbReference>
<dbReference type="Proteomes" id="UP001528823">
    <property type="component" value="Unassembled WGS sequence"/>
</dbReference>
<dbReference type="SUPFAM" id="SSF88723">
    <property type="entry name" value="PIN domain-like"/>
    <property type="match status" value="1"/>
</dbReference>
<comment type="caution">
    <text evidence="1">The sequence shown here is derived from an EMBL/GenBank/DDBJ whole genome shotgun (WGS) entry which is preliminary data.</text>
</comment>
<dbReference type="CDD" id="cd09854">
    <property type="entry name" value="PIN_VapC-like"/>
    <property type="match status" value="1"/>
</dbReference>